<evidence type="ECO:0000313" key="2">
    <source>
        <dbReference type="Proteomes" id="UP000017836"/>
    </source>
</evidence>
<dbReference type="PANTHER" id="PTHR36350:SF3">
    <property type="entry name" value="TRANSMEMBRANE PROTEIN"/>
    <property type="match status" value="1"/>
</dbReference>
<dbReference type="PANTHER" id="PTHR36350">
    <property type="entry name" value="TRANSMEMBRANE PROTEIN"/>
    <property type="match status" value="1"/>
</dbReference>
<dbReference type="HOGENOM" id="CLU_1117025_0_0_1"/>
<protein>
    <submittedName>
        <fullName evidence="1">Uncharacterized protein</fullName>
    </submittedName>
</protein>
<keyword evidence="2" id="KW-1185">Reference proteome</keyword>
<gene>
    <name evidence="1" type="ORF">AMTR_s00096p00164340</name>
</gene>
<evidence type="ECO:0000313" key="1">
    <source>
        <dbReference type="EMBL" id="ERN02442.1"/>
    </source>
</evidence>
<accession>W1NXU5</accession>
<organism evidence="1 2">
    <name type="scientific">Amborella trichopoda</name>
    <dbReference type="NCBI Taxonomy" id="13333"/>
    <lineage>
        <taxon>Eukaryota</taxon>
        <taxon>Viridiplantae</taxon>
        <taxon>Streptophyta</taxon>
        <taxon>Embryophyta</taxon>
        <taxon>Tracheophyta</taxon>
        <taxon>Spermatophyta</taxon>
        <taxon>Magnoliopsida</taxon>
        <taxon>Amborellales</taxon>
        <taxon>Amborellaceae</taxon>
        <taxon>Amborella</taxon>
    </lineage>
</organism>
<dbReference type="Proteomes" id="UP000017836">
    <property type="component" value="Unassembled WGS sequence"/>
</dbReference>
<dbReference type="AlphaFoldDB" id="W1NXU5"/>
<dbReference type="Gramene" id="ERN02442">
    <property type="protein sequence ID" value="ERN02442"/>
    <property type="gene ID" value="AMTR_s00096p00164340"/>
</dbReference>
<name>W1NXU5_AMBTC</name>
<dbReference type="eggNOG" id="ENOG502RZ60">
    <property type="taxonomic scope" value="Eukaryota"/>
</dbReference>
<sequence length="249" mass="28870">MEAAKTLDMLQPRFIGNSTLTPKLFMKWKKTRLPFHFSTIRVSNCSFRLGPNPYGDLPEFRRENTAVDKKSLLQWSPTGRKIVESLEVKLSDDKKREHILISLADLDAEETAITIHRGLEETGRKEKPKIKFQRSFSLTSLRGGRVAWERMQFAQEAIHDPKILADSKERFKKLLGQANPDMKQLQKEVSILEMSGEEDEAIEMLQEAMQRAKEDKKKEGPDLQLAHDLEMLVVEMLIYQWHNKLTCTF</sequence>
<reference evidence="2" key="1">
    <citation type="journal article" date="2013" name="Science">
        <title>The Amborella genome and the evolution of flowering plants.</title>
        <authorList>
            <consortium name="Amborella Genome Project"/>
        </authorList>
    </citation>
    <scope>NUCLEOTIDE SEQUENCE [LARGE SCALE GENOMIC DNA]</scope>
</reference>
<dbReference type="EMBL" id="KI394634">
    <property type="protein sequence ID" value="ERN02442.1"/>
    <property type="molecule type" value="Genomic_DNA"/>
</dbReference>
<proteinExistence type="predicted"/>